<evidence type="ECO:0000259" key="4">
    <source>
        <dbReference type="Pfam" id="PF01012"/>
    </source>
</evidence>
<evidence type="ECO:0000256" key="1">
    <source>
        <dbReference type="ARBA" id="ARBA00005817"/>
    </source>
</evidence>
<keyword evidence="2" id="KW-0813">Transport</keyword>
<gene>
    <name evidence="5" type="ORF">PQG43_02605</name>
</gene>
<keyword evidence="6" id="KW-1185">Reference proteome</keyword>
<dbReference type="Proteomes" id="UP001321344">
    <property type="component" value="Unassembled WGS sequence"/>
</dbReference>
<name>A0ABT6BH13_9BACT</name>
<proteinExistence type="inferred from homology"/>
<dbReference type="RefSeq" id="WP_276343604.1">
    <property type="nucleotide sequence ID" value="NZ_JARJOW010000002.1"/>
</dbReference>
<dbReference type="Gene3D" id="3.40.50.1220">
    <property type="entry name" value="TPP-binding domain"/>
    <property type="match status" value="1"/>
</dbReference>
<sequence>MKNIAVFIDGKSGQISESSQRLLVLASNWLSKNNLDNMYVFGFEPVNSEQLKEYASVVQYTHIKIPDLANHSQVFGPLLADIQQKEISQFFYVKSLLMDTIASFIANKLSLPLIANVLKIESAGSAVQFTKSIFSGKATLTTEIKEDAFIGAFSKSFAIDFTNNTSNSSVSQSEITLGIDSQNKLIENHPLTGSIPLPDAAIVVGAGRGFKDPSNWGIVEDLAKEIGAATACSKPVSDLNWRPHHEHVGQTGVKIAPKLYIACGISGAIQHLAGVNGSRKIVVINNDPEAPFFKHADYGIVGDVFDVLPRLLNKLKSH</sequence>
<dbReference type="SUPFAM" id="SSF52402">
    <property type="entry name" value="Adenine nucleotide alpha hydrolases-like"/>
    <property type="match status" value="1"/>
</dbReference>
<dbReference type="InterPro" id="IPR014730">
    <property type="entry name" value="ETF_a/b_N"/>
</dbReference>
<dbReference type="SUPFAM" id="SSF52467">
    <property type="entry name" value="DHS-like NAD/FAD-binding domain"/>
    <property type="match status" value="1"/>
</dbReference>
<evidence type="ECO:0000313" key="5">
    <source>
        <dbReference type="EMBL" id="MDF5689746.1"/>
    </source>
</evidence>
<dbReference type="Pfam" id="PF01012">
    <property type="entry name" value="ETF"/>
    <property type="match status" value="1"/>
</dbReference>
<dbReference type="InterPro" id="IPR014729">
    <property type="entry name" value="Rossmann-like_a/b/a_fold"/>
</dbReference>
<reference evidence="5 6" key="1">
    <citation type="submission" date="2023-03" db="EMBL/GenBank/DDBJ databases">
        <title>Genome sequencing of Aquirufa.</title>
        <authorList>
            <person name="Pitt A."/>
            <person name="Hahn M.W."/>
        </authorList>
    </citation>
    <scope>NUCLEOTIDE SEQUENCE [LARGE SCALE GENOMIC DNA]</scope>
    <source>
        <strain evidence="5 6">WAEICH-18A</strain>
    </source>
</reference>
<feature type="domain" description="Electron transfer flavoprotein alpha/beta-subunit N-terminal" evidence="4">
    <location>
        <begin position="6"/>
        <end position="146"/>
    </location>
</feature>
<protein>
    <submittedName>
        <fullName evidence="5">Electron transfer flavoprotein subunit alpha/FixB family protein</fullName>
    </submittedName>
</protein>
<dbReference type="Pfam" id="PF00766">
    <property type="entry name" value="ETF_alpha"/>
    <property type="match status" value="1"/>
</dbReference>
<dbReference type="InterPro" id="IPR014731">
    <property type="entry name" value="ETF_asu_C"/>
</dbReference>
<dbReference type="EMBL" id="JARJOW010000002">
    <property type="protein sequence ID" value="MDF5689746.1"/>
    <property type="molecule type" value="Genomic_DNA"/>
</dbReference>
<dbReference type="InterPro" id="IPR001308">
    <property type="entry name" value="ETF_a/FixB"/>
</dbReference>
<feature type="domain" description="Electron transfer flavoprotein alpha subunit C-terminal" evidence="3">
    <location>
        <begin position="197"/>
        <end position="276"/>
    </location>
</feature>
<comment type="caution">
    <text evidence="5">The sequence shown here is derived from an EMBL/GenBank/DDBJ whole genome shotgun (WGS) entry which is preliminary data.</text>
</comment>
<dbReference type="PANTHER" id="PTHR43153">
    <property type="entry name" value="ELECTRON TRANSFER FLAVOPROTEIN ALPHA"/>
    <property type="match status" value="1"/>
</dbReference>
<evidence type="ECO:0000256" key="2">
    <source>
        <dbReference type="ARBA" id="ARBA00022982"/>
    </source>
</evidence>
<organism evidence="5 6">
    <name type="scientific">Aquirufa aurantiipilula</name>
    <dbReference type="NCBI Taxonomy" id="2696561"/>
    <lineage>
        <taxon>Bacteria</taxon>
        <taxon>Pseudomonadati</taxon>
        <taxon>Bacteroidota</taxon>
        <taxon>Cytophagia</taxon>
        <taxon>Cytophagales</taxon>
        <taxon>Flectobacillaceae</taxon>
        <taxon>Aquirufa</taxon>
    </lineage>
</organism>
<accession>A0ABT6BH13</accession>
<evidence type="ECO:0000259" key="3">
    <source>
        <dbReference type="Pfam" id="PF00766"/>
    </source>
</evidence>
<dbReference type="InterPro" id="IPR029035">
    <property type="entry name" value="DHS-like_NAD/FAD-binding_dom"/>
</dbReference>
<dbReference type="Gene3D" id="3.40.50.620">
    <property type="entry name" value="HUPs"/>
    <property type="match status" value="1"/>
</dbReference>
<dbReference type="PANTHER" id="PTHR43153:SF1">
    <property type="entry name" value="ELECTRON TRANSFER FLAVOPROTEIN SUBUNIT ALPHA, MITOCHONDRIAL"/>
    <property type="match status" value="1"/>
</dbReference>
<comment type="similarity">
    <text evidence="1">Belongs to the ETF alpha-subunit/FixB family.</text>
</comment>
<keyword evidence="2" id="KW-0249">Electron transport</keyword>
<evidence type="ECO:0000313" key="6">
    <source>
        <dbReference type="Proteomes" id="UP001321344"/>
    </source>
</evidence>
<dbReference type="PIRSF" id="PIRSF000089">
    <property type="entry name" value="Electra_flavoP_a"/>
    <property type="match status" value="1"/>
</dbReference>